<dbReference type="RefSeq" id="WP_068948146.1">
    <property type="nucleotide sequence ID" value="NZ_CP015922.1"/>
</dbReference>
<evidence type="ECO:0000313" key="6">
    <source>
        <dbReference type="Proteomes" id="UP000078463"/>
    </source>
</evidence>
<keyword evidence="2" id="KW-0238">DNA-binding</keyword>
<keyword evidence="1" id="KW-0229">DNA integration</keyword>
<name>A0A191UE27_9BURK</name>
<dbReference type="KEGG" id="pwu:A8O14_02940"/>
<dbReference type="SUPFAM" id="SSF56349">
    <property type="entry name" value="DNA breaking-rejoining enzymes"/>
    <property type="match status" value="1"/>
</dbReference>
<dbReference type="InterPro" id="IPR010998">
    <property type="entry name" value="Integrase_recombinase_N"/>
</dbReference>
<dbReference type="GO" id="GO:0003677">
    <property type="term" value="F:DNA binding"/>
    <property type="evidence" value="ECO:0007669"/>
    <property type="project" value="UniProtKB-KW"/>
</dbReference>
<dbReference type="PANTHER" id="PTHR30349">
    <property type="entry name" value="PHAGE INTEGRASE-RELATED"/>
    <property type="match status" value="1"/>
</dbReference>
<dbReference type="Gene3D" id="1.10.443.10">
    <property type="entry name" value="Intergrase catalytic core"/>
    <property type="match status" value="1"/>
</dbReference>
<dbReference type="Proteomes" id="UP000078463">
    <property type="component" value="Chromosome"/>
</dbReference>
<keyword evidence="6" id="KW-1185">Reference proteome</keyword>
<dbReference type="InterPro" id="IPR050090">
    <property type="entry name" value="Tyrosine_recombinase_XerCD"/>
</dbReference>
<dbReference type="Gene3D" id="1.10.150.130">
    <property type="match status" value="1"/>
</dbReference>
<dbReference type="GO" id="GO:0006310">
    <property type="term" value="P:DNA recombination"/>
    <property type="evidence" value="ECO:0007669"/>
    <property type="project" value="UniProtKB-KW"/>
</dbReference>
<dbReference type="InterPro" id="IPR013762">
    <property type="entry name" value="Integrase-like_cat_sf"/>
</dbReference>
<proteinExistence type="predicted"/>
<dbReference type="EMBL" id="CP015922">
    <property type="protein sequence ID" value="ANI99141.1"/>
    <property type="molecule type" value="Genomic_DNA"/>
</dbReference>
<dbReference type="Pfam" id="PF00589">
    <property type="entry name" value="Phage_integrase"/>
    <property type="match status" value="1"/>
</dbReference>
<feature type="domain" description="Tyr recombinase" evidence="4">
    <location>
        <begin position="203"/>
        <end position="413"/>
    </location>
</feature>
<evidence type="ECO:0000256" key="3">
    <source>
        <dbReference type="ARBA" id="ARBA00023172"/>
    </source>
</evidence>
<evidence type="ECO:0000259" key="4">
    <source>
        <dbReference type="PROSITE" id="PS51898"/>
    </source>
</evidence>
<dbReference type="InterPro" id="IPR002104">
    <property type="entry name" value="Integrase_catalytic"/>
</dbReference>
<dbReference type="PROSITE" id="PS51898">
    <property type="entry name" value="TYR_RECOMBINASE"/>
    <property type="match status" value="1"/>
</dbReference>
<protein>
    <submittedName>
        <fullName evidence="5">Integrase</fullName>
    </submittedName>
</protein>
<dbReference type="OrthoDB" id="102994at2"/>
<sequence length="426" mass="49763">MPSKKIKFNENEIAIFDDAVIYKRGDYWQFRIWLTKERKYARFSLKTRNRSTAEDKAKLHYHELMALQMQGKSYFSITTKDGVAMYLEQRQKDVEAGLIVKGRYSTINTHLEHWLEFIGRDTKLKELERTDCENYYAERTKTKKGLKISQTTVLNEQSTINAMLSWLYKRKETYIEAFDFKPLPKLDRGKEENRRALFTDNEFKAISLTLDAYIKEAEKDLTNSTNLIQAITGYYLGFSSITGLRRGEQLQLRWADVVDMEHKEARIKRFDLLKITVRGETSKVGKTRKFVIKDFGYLEGIFRIRKAKLTQKMTEQQAKQHIATELIFSTNGTTAITPRAIGYHFNKILELAEIKNIETRDLVPYSFRHYFITQRVNSNLPPAAVAEICGTSITQIEKTYYHTTEDKMVSNALADYEYINGMLVPK</sequence>
<dbReference type="InterPro" id="IPR011010">
    <property type="entry name" value="DNA_brk_join_enz"/>
</dbReference>
<dbReference type="AlphaFoldDB" id="A0A191UE27"/>
<evidence type="ECO:0000256" key="2">
    <source>
        <dbReference type="ARBA" id="ARBA00023125"/>
    </source>
</evidence>
<gene>
    <name evidence="5" type="ORF">A8O14_02940</name>
</gene>
<accession>A0A191UE27</accession>
<organism evidence="5 6">
    <name type="scientific">Polynucleobacter wuianus</name>
    <dbReference type="NCBI Taxonomy" id="1743168"/>
    <lineage>
        <taxon>Bacteria</taxon>
        <taxon>Pseudomonadati</taxon>
        <taxon>Pseudomonadota</taxon>
        <taxon>Betaproteobacteria</taxon>
        <taxon>Burkholderiales</taxon>
        <taxon>Burkholderiaceae</taxon>
        <taxon>Polynucleobacter</taxon>
    </lineage>
</organism>
<dbReference type="STRING" id="1743168.A8O14_02940"/>
<dbReference type="GO" id="GO:0015074">
    <property type="term" value="P:DNA integration"/>
    <property type="evidence" value="ECO:0007669"/>
    <property type="project" value="UniProtKB-KW"/>
</dbReference>
<keyword evidence="3" id="KW-0233">DNA recombination</keyword>
<reference evidence="6" key="1">
    <citation type="submission" date="2016-05" db="EMBL/GenBank/DDBJ databases">
        <title>Polynucleobacter sp. QLW-P1FAT50C-4 genome.</title>
        <authorList>
            <person name="Hahn M.W."/>
        </authorList>
    </citation>
    <scope>NUCLEOTIDE SEQUENCE [LARGE SCALE GENOMIC DNA]</scope>
    <source>
        <strain evidence="6">QLW-P1FAT50C-4</strain>
    </source>
</reference>
<evidence type="ECO:0000256" key="1">
    <source>
        <dbReference type="ARBA" id="ARBA00022908"/>
    </source>
</evidence>
<evidence type="ECO:0000313" key="5">
    <source>
        <dbReference type="EMBL" id="ANI99141.1"/>
    </source>
</evidence>
<dbReference type="PANTHER" id="PTHR30349:SF94">
    <property type="entry name" value="INTEGRASE_RECOMBINASE HI_1414-RELATED"/>
    <property type="match status" value="1"/>
</dbReference>